<dbReference type="SUPFAM" id="SSF47413">
    <property type="entry name" value="lambda repressor-like DNA-binding domains"/>
    <property type="match status" value="1"/>
</dbReference>
<name>A0A1I3G096_9ACTN</name>
<dbReference type="PROSITE" id="PS50943">
    <property type="entry name" value="HTH_CROC1"/>
    <property type="match status" value="1"/>
</dbReference>
<protein>
    <submittedName>
        <fullName evidence="2">Helix-turn-helix domain-containing protein</fullName>
    </submittedName>
</protein>
<sequence length="282" mass="31695">MGGSPTVKRRRLSAELVRLRQQAGLTVEEVSQRLEWSTGRLTHMETNKWVRPDLGNIRALLDVYGVADRQIRDAIVDLARQSREKGWWAKYNDVFRGSLPGFEADATQIRAYEALYIPGLLQTSAYAEAVFRAEQVLDDETVKRRIEGRLVRQKTLRGEKPPEFWAVIDEAACRKLVGGMEVMRDQLRHLIEAAAQPHITIQIVPDSVGAHAGMAGSFVLLDFASEQDPSVVYLETATDSLHLEKPGEIQAYSLIFNRVVAIALSPEESIDYLAALVDRLRE</sequence>
<organism evidence="2 3">
    <name type="scientific">Streptosporangium canum</name>
    <dbReference type="NCBI Taxonomy" id="324952"/>
    <lineage>
        <taxon>Bacteria</taxon>
        <taxon>Bacillati</taxon>
        <taxon>Actinomycetota</taxon>
        <taxon>Actinomycetes</taxon>
        <taxon>Streptosporangiales</taxon>
        <taxon>Streptosporangiaceae</taxon>
        <taxon>Streptosporangium</taxon>
    </lineage>
</organism>
<dbReference type="Gene3D" id="1.10.260.40">
    <property type="entry name" value="lambda repressor-like DNA-binding domains"/>
    <property type="match status" value="1"/>
</dbReference>
<keyword evidence="3" id="KW-1185">Reference proteome</keyword>
<dbReference type="InterPro" id="IPR043917">
    <property type="entry name" value="DUF5753"/>
</dbReference>
<dbReference type="CDD" id="cd00093">
    <property type="entry name" value="HTH_XRE"/>
    <property type="match status" value="1"/>
</dbReference>
<gene>
    <name evidence="2" type="ORF">SAMN05216275_101464</name>
</gene>
<dbReference type="InterPro" id="IPR001387">
    <property type="entry name" value="Cro/C1-type_HTH"/>
</dbReference>
<feature type="domain" description="HTH cro/C1-type" evidence="1">
    <location>
        <begin position="16"/>
        <end position="71"/>
    </location>
</feature>
<dbReference type="GO" id="GO:0003677">
    <property type="term" value="F:DNA binding"/>
    <property type="evidence" value="ECO:0007669"/>
    <property type="project" value="InterPro"/>
</dbReference>
<dbReference type="EMBL" id="FOQY01000001">
    <property type="protein sequence ID" value="SFI16884.1"/>
    <property type="molecule type" value="Genomic_DNA"/>
</dbReference>
<evidence type="ECO:0000259" key="1">
    <source>
        <dbReference type="PROSITE" id="PS50943"/>
    </source>
</evidence>
<dbReference type="SMART" id="SM00530">
    <property type="entry name" value="HTH_XRE"/>
    <property type="match status" value="1"/>
</dbReference>
<reference evidence="3" key="1">
    <citation type="submission" date="2016-10" db="EMBL/GenBank/DDBJ databases">
        <authorList>
            <person name="Varghese N."/>
            <person name="Submissions S."/>
        </authorList>
    </citation>
    <scope>NUCLEOTIDE SEQUENCE [LARGE SCALE GENOMIC DNA]</scope>
    <source>
        <strain evidence="3">CGMCC 4.2126</strain>
    </source>
</reference>
<proteinExistence type="predicted"/>
<evidence type="ECO:0000313" key="2">
    <source>
        <dbReference type="EMBL" id="SFI16884.1"/>
    </source>
</evidence>
<accession>A0A1I3G096</accession>
<dbReference type="RefSeq" id="WP_093885334.1">
    <property type="nucleotide sequence ID" value="NZ_FOQY01000001.1"/>
</dbReference>
<dbReference type="Pfam" id="PF19054">
    <property type="entry name" value="DUF5753"/>
    <property type="match status" value="1"/>
</dbReference>
<dbReference type="Pfam" id="PF13560">
    <property type="entry name" value="HTH_31"/>
    <property type="match status" value="1"/>
</dbReference>
<dbReference type="AlphaFoldDB" id="A0A1I3G096"/>
<dbReference type="InterPro" id="IPR010982">
    <property type="entry name" value="Lambda_DNA-bd_dom_sf"/>
</dbReference>
<dbReference type="Proteomes" id="UP000199111">
    <property type="component" value="Unassembled WGS sequence"/>
</dbReference>
<evidence type="ECO:0000313" key="3">
    <source>
        <dbReference type="Proteomes" id="UP000199111"/>
    </source>
</evidence>
<dbReference type="GeneID" id="96296341"/>